<dbReference type="EC" id="2.7.11.1" evidence="19"/>
<keyword evidence="5 19" id="KW-0808">Transferase</keyword>
<keyword evidence="2" id="KW-1003">Cell membrane</keyword>
<feature type="domain" description="Apple" evidence="25">
    <location>
        <begin position="344"/>
        <end position="423"/>
    </location>
</feature>
<comment type="similarity">
    <text evidence="19">Belongs to the protein kinase superfamily. Ser/Thr protein kinase family.</text>
</comment>
<dbReference type="KEGG" id="soe:110776671"/>
<name>A0A9R0HTU0_SPIOL</name>
<evidence type="ECO:0000256" key="22">
    <source>
        <dbReference type="SAM" id="SignalP"/>
    </source>
</evidence>
<dbReference type="SUPFAM" id="SSF56112">
    <property type="entry name" value="Protein kinase-like (PK-like)"/>
    <property type="match status" value="1"/>
</dbReference>
<protein>
    <recommendedName>
        <fullName evidence="19">Receptor-like serine/threonine-protein kinase</fullName>
        <ecNumber evidence="19">2.7.11.1</ecNumber>
    </recommendedName>
</protein>
<dbReference type="InterPro" id="IPR011009">
    <property type="entry name" value="Kinase-like_dom_sf"/>
</dbReference>
<evidence type="ECO:0000256" key="11">
    <source>
        <dbReference type="ARBA" id="ARBA00022840"/>
    </source>
</evidence>
<evidence type="ECO:0000256" key="1">
    <source>
        <dbReference type="ARBA" id="ARBA00004251"/>
    </source>
</evidence>
<dbReference type="Pfam" id="PF08276">
    <property type="entry name" value="PAN_2"/>
    <property type="match status" value="1"/>
</dbReference>
<sequence length="825" mass="92433">MNVKNILPVLCSVLCFQIPSCFGADSVAANEYLTGDQTIVSATGLFELGFYKPGNTSNYYIAIWYKKIPGNAVIWIANRDKPVSDKYVSKLRISSDGNLVLVTNVSKTPIWSTNLNYNRSEPVEVVLLNDGNLVLREKSSSSSPLWQSFEHPTDTLMPDGKLGFSKVTNSTQILTSWKNLQDPGTGLFNIERDLNASQFIMLWNKTEQYWSSGLWVPDQQIFSLIPELRFLKTQLYSFSYVDNENESYITYSVHNPSIVTRLVMDVSGQLKQLTWLESSKQWVLFWSQPGQQCEVYSYCGTFATCNQSSLPYCHCLQGFVPNSVMEWNLNDYSGGCTRKNKLICEGGKNGDKFSVSPSKVLPEHPHFVSTSTTVGECESACLRNCSCTAYAFDDNGCFVWFVDLLNMRQLADDSGKTLHIRLAASDVDVQTSSGNVKLVIGVTVGLGMGLVVAVFGLVFVIYYRQKRRFLKAAKNMQHSLARFAYRDLQSATKNFSQKLGGGGFGSVFKGILPDSTVIAAKKLERMKHAQGEKQFRAEVSTIGMIQHVNLVRLRGFCSEGSERLLVYEYMPNGSLNTHLFKRENTQILSWIVRHQIATGTARGLAYLHEKCRDCIIHCDIKPENILLDAEFCPKVADFGLAKLVGREFSRVLTTIRGTRGYLAPEWISGDAITAKADVYSYGMMLFEIVSGRRNIHITNEARLDFFPTWALTKITEGEDVLSILDPRLEGEAEKEEVMRICKLACWCIQDEESQRPSMGQVVQVLEGLLDFDMPTIPRSIQMFGGNTDSPMFFSEFSSTQYATQTTSYASATQNTTTNMNAISQL</sequence>
<evidence type="ECO:0000256" key="8">
    <source>
        <dbReference type="ARBA" id="ARBA00022734"/>
    </source>
</evidence>
<evidence type="ECO:0000313" key="26">
    <source>
        <dbReference type="Proteomes" id="UP000813463"/>
    </source>
</evidence>
<dbReference type="OrthoDB" id="643280at2759"/>
<dbReference type="InterPro" id="IPR017441">
    <property type="entry name" value="Protein_kinase_ATP_BS"/>
</dbReference>
<dbReference type="Pfam" id="PF00954">
    <property type="entry name" value="S_locus_glycop"/>
    <property type="match status" value="1"/>
</dbReference>
<dbReference type="FunFam" id="2.90.10.10:FF:000002">
    <property type="entry name" value="Serine/threonine-protein kinase"/>
    <property type="match status" value="1"/>
</dbReference>
<dbReference type="AlphaFoldDB" id="A0A9R0HTU0"/>
<dbReference type="InterPro" id="IPR003609">
    <property type="entry name" value="Pan_app"/>
</dbReference>
<dbReference type="PIRSF" id="PIRSF000641">
    <property type="entry name" value="SRK"/>
    <property type="match status" value="1"/>
</dbReference>
<gene>
    <name evidence="27" type="primary">LOC110776671</name>
</gene>
<evidence type="ECO:0000256" key="17">
    <source>
        <dbReference type="ARBA" id="ARBA00047899"/>
    </source>
</evidence>
<evidence type="ECO:0000256" key="19">
    <source>
        <dbReference type="PIRNR" id="PIRNR000641"/>
    </source>
</evidence>
<dbReference type="PROSITE" id="PS50011">
    <property type="entry name" value="PROTEIN_KINASE_DOM"/>
    <property type="match status" value="1"/>
</dbReference>
<keyword evidence="11 19" id="KW-0067">ATP-binding</keyword>
<evidence type="ECO:0000256" key="12">
    <source>
        <dbReference type="ARBA" id="ARBA00022989"/>
    </source>
</evidence>
<keyword evidence="14" id="KW-1015">Disulfide bond</keyword>
<keyword evidence="12 21" id="KW-1133">Transmembrane helix</keyword>
<dbReference type="Gene3D" id="3.30.200.20">
    <property type="entry name" value="Phosphorylase Kinase, domain 1"/>
    <property type="match status" value="1"/>
</dbReference>
<evidence type="ECO:0000256" key="20">
    <source>
        <dbReference type="PROSITE-ProRule" id="PRU10141"/>
    </source>
</evidence>
<keyword evidence="9 19" id="KW-0547">Nucleotide-binding</keyword>
<dbReference type="Gene3D" id="1.10.510.10">
    <property type="entry name" value="Transferase(Phosphotransferase) domain 1"/>
    <property type="match status" value="1"/>
</dbReference>
<dbReference type="GO" id="GO:0030246">
    <property type="term" value="F:carbohydrate binding"/>
    <property type="evidence" value="ECO:0007669"/>
    <property type="project" value="UniProtKB-KW"/>
</dbReference>
<dbReference type="InterPro" id="IPR000719">
    <property type="entry name" value="Prot_kinase_dom"/>
</dbReference>
<dbReference type="SMART" id="SM00473">
    <property type="entry name" value="PAN_AP"/>
    <property type="match status" value="1"/>
</dbReference>
<comment type="catalytic activity">
    <reaction evidence="17 19">
        <text>L-threonyl-[protein] + ATP = O-phospho-L-threonyl-[protein] + ADP + H(+)</text>
        <dbReference type="Rhea" id="RHEA:46608"/>
        <dbReference type="Rhea" id="RHEA-COMP:11060"/>
        <dbReference type="Rhea" id="RHEA-COMP:11605"/>
        <dbReference type="ChEBI" id="CHEBI:15378"/>
        <dbReference type="ChEBI" id="CHEBI:30013"/>
        <dbReference type="ChEBI" id="CHEBI:30616"/>
        <dbReference type="ChEBI" id="CHEBI:61977"/>
        <dbReference type="ChEBI" id="CHEBI:456216"/>
        <dbReference type="EC" id="2.7.11.1"/>
    </reaction>
</comment>
<evidence type="ECO:0000256" key="9">
    <source>
        <dbReference type="ARBA" id="ARBA00022741"/>
    </source>
</evidence>
<dbReference type="PROSITE" id="PS50927">
    <property type="entry name" value="BULB_LECTIN"/>
    <property type="match status" value="1"/>
</dbReference>
<dbReference type="FunFam" id="3.30.200.20:FF:000370">
    <property type="entry name" value="Receptor-like protein kinase 4"/>
    <property type="match status" value="1"/>
</dbReference>
<proteinExistence type="inferred from homology"/>
<keyword evidence="26" id="KW-1185">Reference proteome</keyword>
<evidence type="ECO:0000259" key="24">
    <source>
        <dbReference type="PROSITE" id="PS50927"/>
    </source>
</evidence>
<dbReference type="Pfam" id="PF00069">
    <property type="entry name" value="Pkinase"/>
    <property type="match status" value="1"/>
</dbReference>
<reference evidence="27" key="2">
    <citation type="submission" date="2025-08" db="UniProtKB">
        <authorList>
            <consortium name="RefSeq"/>
        </authorList>
    </citation>
    <scope>IDENTIFICATION</scope>
    <source>
        <tissue evidence="27">Leaf</tissue>
    </source>
</reference>
<dbReference type="Pfam" id="PF01453">
    <property type="entry name" value="B_lectin"/>
    <property type="match status" value="1"/>
</dbReference>
<dbReference type="SMART" id="SM00108">
    <property type="entry name" value="B_lectin"/>
    <property type="match status" value="1"/>
</dbReference>
<dbReference type="SUPFAM" id="SSF51110">
    <property type="entry name" value="alpha-D-mannose-specific plant lectins"/>
    <property type="match status" value="1"/>
</dbReference>
<dbReference type="CDD" id="cd00028">
    <property type="entry name" value="B_lectin"/>
    <property type="match status" value="1"/>
</dbReference>
<dbReference type="SUPFAM" id="SSF57414">
    <property type="entry name" value="Hairpin loop containing domain-like"/>
    <property type="match status" value="1"/>
</dbReference>
<evidence type="ECO:0000256" key="4">
    <source>
        <dbReference type="ARBA" id="ARBA00022553"/>
    </source>
</evidence>
<dbReference type="CDD" id="cd01098">
    <property type="entry name" value="PAN_AP_plant"/>
    <property type="match status" value="1"/>
</dbReference>
<evidence type="ECO:0000256" key="7">
    <source>
        <dbReference type="ARBA" id="ARBA00022729"/>
    </source>
</evidence>
<dbReference type="GO" id="GO:0048544">
    <property type="term" value="P:recognition of pollen"/>
    <property type="evidence" value="ECO:0007669"/>
    <property type="project" value="InterPro"/>
</dbReference>
<dbReference type="GO" id="GO:0004674">
    <property type="term" value="F:protein serine/threonine kinase activity"/>
    <property type="evidence" value="ECO:0007669"/>
    <property type="project" value="UniProtKB-KW"/>
</dbReference>
<dbReference type="PROSITE" id="PS00107">
    <property type="entry name" value="PROTEIN_KINASE_ATP"/>
    <property type="match status" value="1"/>
</dbReference>
<dbReference type="GeneID" id="110776671"/>
<feature type="signal peptide" evidence="22">
    <location>
        <begin position="1"/>
        <end position="23"/>
    </location>
</feature>
<keyword evidence="15" id="KW-0675">Receptor</keyword>
<keyword evidence="8" id="KW-0430">Lectin</keyword>
<keyword evidence="4" id="KW-0597">Phosphoprotein</keyword>
<dbReference type="InterPro" id="IPR000858">
    <property type="entry name" value="S_locus_glycoprot_dom"/>
</dbReference>
<dbReference type="SMART" id="SM00220">
    <property type="entry name" value="S_TKc"/>
    <property type="match status" value="1"/>
</dbReference>
<keyword evidence="7 22" id="KW-0732">Signal</keyword>
<dbReference type="FunFam" id="1.10.510.10:FF:000227">
    <property type="entry name" value="Serine/threonine-protein kinase"/>
    <property type="match status" value="1"/>
</dbReference>
<feature type="domain" description="Bulb-type lectin" evidence="24">
    <location>
        <begin position="24"/>
        <end position="148"/>
    </location>
</feature>
<evidence type="ECO:0000256" key="13">
    <source>
        <dbReference type="ARBA" id="ARBA00023136"/>
    </source>
</evidence>
<keyword evidence="3 19" id="KW-0723">Serine/threonine-protein kinase</keyword>
<reference evidence="26" key="1">
    <citation type="journal article" date="2021" name="Nat. Commun.">
        <title>Genomic analyses provide insights into spinach domestication and the genetic basis of agronomic traits.</title>
        <authorList>
            <person name="Cai X."/>
            <person name="Sun X."/>
            <person name="Xu C."/>
            <person name="Sun H."/>
            <person name="Wang X."/>
            <person name="Ge C."/>
            <person name="Zhang Z."/>
            <person name="Wang Q."/>
            <person name="Fei Z."/>
            <person name="Jiao C."/>
            <person name="Wang Q."/>
        </authorList>
    </citation>
    <scope>NUCLEOTIDE SEQUENCE [LARGE SCALE GENOMIC DNA]</scope>
    <source>
        <strain evidence="26">cv. Varoflay</strain>
    </source>
</reference>
<dbReference type="GO" id="GO:0005524">
    <property type="term" value="F:ATP binding"/>
    <property type="evidence" value="ECO:0007669"/>
    <property type="project" value="UniProtKB-UniRule"/>
</dbReference>
<keyword evidence="10 19" id="KW-0418">Kinase</keyword>
<dbReference type="InterPro" id="IPR008271">
    <property type="entry name" value="Ser/Thr_kinase_AS"/>
</dbReference>
<evidence type="ECO:0000256" key="5">
    <source>
        <dbReference type="ARBA" id="ARBA00022679"/>
    </source>
</evidence>
<evidence type="ECO:0000259" key="23">
    <source>
        <dbReference type="PROSITE" id="PS50011"/>
    </source>
</evidence>
<keyword evidence="6 21" id="KW-0812">Transmembrane</keyword>
<evidence type="ECO:0000256" key="3">
    <source>
        <dbReference type="ARBA" id="ARBA00022527"/>
    </source>
</evidence>
<dbReference type="PROSITE" id="PS00108">
    <property type="entry name" value="PROTEIN_KINASE_ST"/>
    <property type="match status" value="1"/>
</dbReference>
<keyword evidence="16" id="KW-0325">Glycoprotein</keyword>
<evidence type="ECO:0000256" key="6">
    <source>
        <dbReference type="ARBA" id="ARBA00022692"/>
    </source>
</evidence>
<feature type="domain" description="Protein kinase" evidence="23">
    <location>
        <begin position="493"/>
        <end position="769"/>
    </location>
</feature>
<evidence type="ECO:0000256" key="14">
    <source>
        <dbReference type="ARBA" id="ARBA00023157"/>
    </source>
</evidence>
<evidence type="ECO:0000256" key="21">
    <source>
        <dbReference type="SAM" id="Phobius"/>
    </source>
</evidence>
<dbReference type="PANTHER" id="PTHR47974">
    <property type="entry name" value="OS07G0415500 PROTEIN"/>
    <property type="match status" value="1"/>
</dbReference>
<dbReference type="InterPro" id="IPR024171">
    <property type="entry name" value="SRK-like_kinase"/>
</dbReference>
<dbReference type="CDD" id="cd14066">
    <property type="entry name" value="STKc_IRAK"/>
    <property type="match status" value="1"/>
</dbReference>
<dbReference type="GO" id="GO:0005886">
    <property type="term" value="C:plasma membrane"/>
    <property type="evidence" value="ECO:0007669"/>
    <property type="project" value="UniProtKB-SubCell"/>
</dbReference>
<evidence type="ECO:0000256" key="10">
    <source>
        <dbReference type="ARBA" id="ARBA00022777"/>
    </source>
</evidence>
<dbReference type="InterPro" id="IPR036426">
    <property type="entry name" value="Bulb-type_lectin_dom_sf"/>
</dbReference>
<dbReference type="RefSeq" id="XP_021836907.1">
    <property type="nucleotide sequence ID" value="XM_021981215.2"/>
</dbReference>
<evidence type="ECO:0000256" key="18">
    <source>
        <dbReference type="ARBA" id="ARBA00048679"/>
    </source>
</evidence>
<dbReference type="PROSITE" id="PS50948">
    <property type="entry name" value="PAN"/>
    <property type="match status" value="1"/>
</dbReference>
<organism evidence="26 27">
    <name type="scientific">Spinacia oleracea</name>
    <name type="common">Spinach</name>
    <dbReference type="NCBI Taxonomy" id="3562"/>
    <lineage>
        <taxon>Eukaryota</taxon>
        <taxon>Viridiplantae</taxon>
        <taxon>Streptophyta</taxon>
        <taxon>Embryophyta</taxon>
        <taxon>Tracheophyta</taxon>
        <taxon>Spermatophyta</taxon>
        <taxon>Magnoliopsida</taxon>
        <taxon>eudicotyledons</taxon>
        <taxon>Gunneridae</taxon>
        <taxon>Pentapetalae</taxon>
        <taxon>Caryophyllales</taxon>
        <taxon>Chenopodiaceae</taxon>
        <taxon>Chenopodioideae</taxon>
        <taxon>Anserineae</taxon>
        <taxon>Spinacia</taxon>
    </lineage>
</organism>
<feature type="chain" id="PRO_5040246453" description="Receptor-like serine/threonine-protein kinase" evidence="22">
    <location>
        <begin position="24"/>
        <end position="825"/>
    </location>
</feature>
<evidence type="ECO:0000256" key="15">
    <source>
        <dbReference type="ARBA" id="ARBA00023170"/>
    </source>
</evidence>
<dbReference type="Proteomes" id="UP000813463">
    <property type="component" value="Chromosome 2"/>
</dbReference>
<accession>A0A9R0HTU0</accession>
<dbReference type="Gene3D" id="2.90.10.10">
    <property type="entry name" value="Bulb-type lectin domain"/>
    <property type="match status" value="1"/>
</dbReference>
<evidence type="ECO:0000256" key="2">
    <source>
        <dbReference type="ARBA" id="ARBA00022475"/>
    </source>
</evidence>
<feature type="binding site" evidence="20">
    <location>
        <position position="522"/>
    </location>
    <ligand>
        <name>ATP</name>
        <dbReference type="ChEBI" id="CHEBI:30616"/>
    </ligand>
</feature>
<evidence type="ECO:0000259" key="25">
    <source>
        <dbReference type="PROSITE" id="PS50948"/>
    </source>
</evidence>
<evidence type="ECO:0000256" key="16">
    <source>
        <dbReference type="ARBA" id="ARBA00023180"/>
    </source>
</evidence>
<evidence type="ECO:0000313" key="27">
    <source>
        <dbReference type="RefSeq" id="XP_021836907.1"/>
    </source>
</evidence>
<comment type="catalytic activity">
    <reaction evidence="18 19">
        <text>L-seryl-[protein] + ATP = O-phospho-L-seryl-[protein] + ADP + H(+)</text>
        <dbReference type="Rhea" id="RHEA:17989"/>
        <dbReference type="Rhea" id="RHEA-COMP:9863"/>
        <dbReference type="Rhea" id="RHEA-COMP:11604"/>
        <dbReference type="ChEBI" id="CHEBI:15378"/>
        <dbReference type="ChEBI" id="CHEBI:29999"/>
        <dbReference type="ChEBI" id="CHEBI:30616"/>
        <dbReference type="ChEBI" id="CHEBI:83421"/>
        <dbReference type="ChEBI" id="CHEBI:456216"/>
        <dbReference type="EC" id="2.7.11.1"/>
    </reaction>
</comment>
<comment type="subcellular location">
    <subcellularLocation>
        <location evidence="1">Cell membrane</location>
        <topology evidence="1">Single-pass type I membrane protein</topology>
    </subcellularLocation>
</comment>
<dbReference type="PANTHER" id="PTHR47974:SF19">
    <property type="entry name" value="RECEPTOR-LIKE SERINE_THREONINE-PROTEIN KINASE"/>
    <property type="match status" value="1"/>
</dbReference>
<feature type="transmembrane region" description="Helical" evidence="21">
    <location>
        <begin position="438"/>
        <end position="463"/>
    </location>
</feature>
<dbReference type="InterPro" id="IPR001480">
    <property type="entry name" value="Bulb-type_lectin_dom"/>
</dbReference>
<dbReference type="GO" id="GO:0004672">
    <property type="term" value="F:protein kinase activity"/>
    <property type="evidence" value="ECO:0000318"/>
    <property type="project" value="GO_Central"/>
</dbReference>
<keyword evidence="13 21" id="KW-0472">Membrane</keyword>